<organism evidence="1 2">
    <name type="scientific">Phytophthora nicotianae P1976</name>
    <dbReference type="NCBI Taxonomy" id="1317066"/>
    <lineage>
        <taxon>Eukaryota</taxon>
        <taxon>Sar</taxon>
        <taxon>Stramenopiles</taxon>
        <taxon>Oomycota</taxon>
        <taxon>Peronosporomycetes</taxon>
        <taxon>Peronosporales</taxon>
        <taxon>Peronosporaceae</taxon>
        <taxon>Phytophthora</taxon>
    </lineage>
</organism>
<gene>
    <name evidence="1" type="ORF">F444_14689</name>
</gene>
<name>A0A080ZPB7_PHYNI</name>
<evidence type="ECO:0008006" key="3">
    <source>
        <dbReference type="Google" id="ProtNLM"/>
    </source>
</evidence>
<proteinExistence type="predicted"/>
<dbReference type="InterPro" id="IPR036397">
    <property type="entry name" value="RNaseH_sf"/>
</dbReference>
<sequence>MEVNAAFVDDVYGAVKATDVYRDFFVGKTIVIILDNAPAHSQAEDLIKNREDLEMLRLGPYSPMCNPIEGMLGSRLFLVFNADQMFDLPYGEKTERRMRLLENAADHCIGCMDLRLVNRMARHSAHAVAAAVRNESMQYGL</sequence>
<dbReference type="GO" id="GO:0003676">
    <property type="term" value="F:nucleic acid binding"/>
    <property type="evidence" value="ECO:0007669"/>
    <property type="project" value="InterPro"/>
</dbReference>
<dbReference type="OrthoDB" id="109023at2759"/>
<evidence type="ECO:0000313" key="1">
    <source>
        <dbReference type="EMBL" id="ETO68478.1"/>
    </source>
</evidence>
<dbReference type="EMBL" id="ANJA01002639">
    <property type="protein sequence ID" value="ETO68478.1"/>
    <property type="molecule type" value="Genomic_DNA"/>
</dbReference>
<accession>A0A080ZPB7</accession>
<dbReference type="AlphaFoldDB" id="A0A080ZPB7"/>
<dbReference type="Gene3D" id="3.30.420.10">
    <property type="entry name" value="Ribonuclease H-like superfamily/Ribonuclease H"/>
    <property type="match status" value="1"/>
</dbReference>
<reference evidence="1 2" key="1">
    <citation type="submission" date="2013-11" db="EMBL/GenBank/DDBJ databases">
        <title>The Genome Sequence of Phytophthora parasitica P1976.</title>
        <authorList>
            <consortium name="The Broad Institute Genomics Platform"/>
            <person name="Russ C."/>
            <person name="Tyler B."/>
            <person name="Panabieres F."/>
            <person name="Shan W."/>
            <person name="Tripathy S."/>
            <person name="Grunwald N."/>
            <person name="Machado M."/>
            <person name="Johnson C.S."/>
            <person name="Walker B."/>
            <person name="Young S."/>
            <person name="Zeng Q."/>
            <person name="Gargeya S."/>
            <person name="Fitzgerald M."/>
            <person name="Haas B."/>
            <person name="Abouelleil A."/>
            <person name="Allen A.W."/>
            <person name="Alvarado L."/>
            <person name="Arachchi H.M."/>
            <person name="Berlin A.M."/>
            <person name="Chapman S.B."/>
            <person name="Gainer-Dewar J."/>
            <person name="Goldberg J."/>
            <person name="Griggs A."/>
            <person name="Gujja S."/>
            <person name="Hansen M."/>
            <person name="Howarth C."/>
            <person name="Imamovic A."/>
            <person name="Ireland A."/>
            <person name="Larimer J."/>
            <person name="McCowan C."/>
            <person name="Murphy C."/>
            <person name="Pearson M."/>
            <person name="Poon T.W."/>
            <person name="Priest M."/>
            <person name="Roberts A."/>
            <person name="Saif S."/>
            <person name="Shea T."/>
            <person name="Sisk P."/>
            <person name="Sykes S."/>
            <person name="Wortman J."/>
            <person name="Nusbaum C."/>
            <person name="Birren B."/>
        </authorList>
    </citation>
    <scope>NUCLEOTIDE SEQUENCE [LARGE SCALE GENOMIC DNA]</scope>
    <source>
        <strain evidence="1 2">P1976</strain>
    </source>
</reference>
<comment type="caution">
    <text evidence="1">The sequence shown here is derived from an EMBL/GenBank/DDBJ whole genome shotgun (WGS) entry which is preliminary data.</text>
</comment>
<evidence type="ECO:0000313" key="2">
    <source>
        <dbReference type="Proteomes" id="UP000028582"/>
    </source>
</evidence>
<dbReference type="Proteomes" id="UP000028582">
    <property type="component" value="Unassembled WGS sequence"/>
</dbReference>
<protein>
    <recommendedName>
        <fullName evidence="3">Tc1-like transposase DDE domain-containing protein</fullName>
    </recommendedName>
</protein>